<proteinExistence type="predicted"/>
<dbReference type="Proteomes" id="UP000195569">
    <property type="component" value="Unassembled WGS sequence"/>
</dbReference>
<organism evidence="1 2">
    <name type="scientific">Paraburkholderia piptadeniae</name>
    <dbReference type="NCBI Taxonomy" id="1701573"/>
    <lineage>
        <taxon>Bacteria</taxon>
        <taxon>Pseudomonadati</taxon>
        <taxon>Pseudomonadota</taxon>
        <taxon>Betaproteobacteria</taxon>
        <taxon>Burkholderiales</taxon>
        <taxon>Burkholderiaceae</taxon>
        <taxon>Paraburkholderia</taxon>
    </lineage>
</organism>
<evidence type="ECO:0000313" key="2">
    <source>
        <dbReference type="Proteomes" id="UP000195569"/>
    </source>
</evidence>
<comment type="caution">
    <text evidence="1">The sequence shown here is derived from an EMBL/GenBank/DDBJ whole genome shotgun (WGS) entry which is preliminary data.</text>
</comment>
<gene>
    <name evidence="1" type="ORF">BN2476_910007</name>
</gene>
<name>A0A1N7ST70_9BURK</name>
<accession>A0A1N7ST70</accession>
<keyword evidence="2" id="KW-1185">Reference proteome</keyword>
<reference evidence="1" key="1">
    <citation type="submission" date="2016-12" db="EMBL/GenBank/DDBJ databases">
        <authorList>
            <person name="Moulin L."/>
        </authorList>
    </citation>
    <scope>NUCLEOTIDE SEQUENCE [LARGE SCALE GENOMIC DNA]</scope>
    <source>
        <strain evidence="1">STM 7183</strain>
    </source>
</reference>
<dbReference type="AlphaFoldDB" id="A0A1N7ST70"/>
<protein>
    <submittedName>
        <fullName evidence="1">Uncharacterized protein</fullName>
    </submittedName>
</protein>
<evidence type="ECO:0000313" key="1">
    <source>
        <dbReference type="EMBL" id="SIT50671.1"/>
    </source>
</evidence>
<dbReference type="EMBL" id="CYGY02000091">
    <property type="protein sequence ID" value="SIT50671.1"/>
    <property type="molecule type" value="Genomic_DNA"/>
</dbReference>
<sequence length="64" mass="6845">MNRESAYLAMIVPSLAAVTPRFARLAVEHTAGCRGAELRALVASTTLLSLHFESSNMCAEPACH</sequence>